<dbReference type="STRING" id="333673.A0A3M0LB65"/>
<keyword evidence="3" id="KW-1185">Reference proteome</keyword>
<name>A0A3M0LB65_HIRRU</name>
<evidence type="ECO:0000256" key="1">
    <source>
        <dbReference type="SAM" id="MobiDB-lite"/>
    </source>
</evidence>
<dbReference type="EMBL" id="QRBI01000092">
    <property type="protein sequence ID" value="RMC22276.1"/>
    <property type="molecule type" value="Genomic_DNA"/>
</dbReference>
<comment type="caution">
    <text evidence="2">The sequence shown here is derived from an EMBL/GenBank/DDBJ whole genome shotgun (WGS) entry which is preliminary data.</text>
</comment>
<proteinExistence type="predicted"/>
<dbReference type="AlphaFoldDB" id="A0A3M0LB65"/>
<protein>
    <recommendedName>
        <fullName evidence="4">Core shell protein Gag P30 domain-containing protein</fullName>
    </recommendedName>
</protein>
<sequence length="156" mass="18368">MRRENHDDSEGEGVRPGLYPLREVPTAPRVISYVNVPINMGDVRAFKREMGKLMDDPLGVAEKLDEFWGNSIYLYDDICAILRSLFNAEEWDMIRQVARKDWEHRNPQGGTGAERWPEQRPSWNAQAEEDRRKMIRLRNMTQLYKQQKRDGPTHPE</sequence>
<accession>A0A3M0LB65</accession>
<dbReference type="SUPFAM" id="SSF47943">
    <property type="entry name" value="Retrovirus capsid protein, N-terminal core domain"/>
    <property type="match status" value="1"/>
</dbReference>
<evidence type="ECO:0000313" key="3">
    <source>
        <dbReference type="Proteomes" id="UP000269221"/>
    </source>
</evidence>
<feature type="region of interest" description="Disordered" evidence="1">
    <location>
        <begin position="102"/>
        <end position="131"/>
    </location>
</feature>
<dbReference type="InterPro" id="IPR008919">
    <property type="entry name" value="Retrov_capsid_N"/>
</dbReference>
<reference evidence="2 3" key="1">
    <citation type="submission" date="2018-07" db="EMBL/GenBank/DDBJ databases">
        <title>A high quality draft genome assembly of the barn swallow (H. rustica rustica).</title>
        <authorList>
            <person name="Formenti G."/>
            <person name="Chiara M."/>
            <person name="Poveda L."/>
            <person name="Francoijs K.-J."/>
            <person name="Bonisoli-Alquati A."/>
            <person name="Canova L."/>
            <person name="Gianfranceschi L."/>
            <person name="Horner D.S."/>
            <person name="Saino N."/>
        </authorList>
    </citation>
    <scope>NUCLEOTIDE SEQUENCE [LARGE SCALE GENOMIC DNA]</scope>
    <source>
        <strain evidence="2">Chelidonia</strain>
        <tissue evidence="2">Blood</tissue>
    </source>
</reference>
<organism evidence="2 3">
    <name type="scientific">Hirundo rustica rustica</name>
    <dbReference type="NCBI Taxonomy" id="333673"/>
    <lineage>
        <taxon>Eukaryota</taxon>
        <taxon>Metazoa</taxon>
        <taxon>Chordata</taxon>
        <taxon>Craniata</taxon>
        <taxon>Vertebrata</taxon>
        <taxon>Euteleostomi</taxon>
        <taxon>Archelosauria</taxon>
        <taxon>Archosauria</taxon>
        <taxon>Dinosauria</taxon>
        <taxon>Saurischia</taxon>
        <taxon>Theropoda</taxon>
        <taxon>Coelurosauria</taxon>
        <taxon>Aves</taxon>
        <taxon>Neognathae</taxon>
        <taxon>Neoaves</taxon>
        <taxon>Telluraves</taxon>
        <taxon>Australaves</taxon>
        <taxon>Passeriformes</taxon>
        <taxon>Sylvioidea</taxon>
        <taxon>Hirundinidae</taxon>
        <taxon>Hirundo</taxon>
    </lineage>
</organism>
<dbReference type="PANTHER" id="PTHR33166">
    <property type="entry name" value="GAG_P30 DOMAIN-CONTAINING PROTEIN"/>
    <property type="match status" value="1"/>
</dbReference>
<dbReference type="InterPro" id="IPR050462">
    <property type="entry name" value="Retroviral_Gag-Pol_poly"/>
</dbReference>
<evidence type="ECO:0000313" key="2">
    <source>
        <dbReference type="EMBL" id="RMC22276.1"/>
    </source>
</evidence>
<evidence type="ECO:0008006" key="4">
    <source>
        <dbReference type="Google" id="ProtNLM"/>
    </source>
</evidence>
<dbReference type="Gene3D" id="1.10.375.10">
    <property type="entry name" value="Human Immunodeficiency Virus Type 1 Capsid Protein"/>
    <property type="match status" value="1"/>
</dbReference>
<dbReference type="Proteomes" id="UP000269221">
    <property type="component" value="Unassembled WGS sequence"/>
</dbReference>
<gene>
    <name evidence="2" type="ORF">DUI87_00587</name>
</gene>
<dbReference type="OrthoDB" id="10321762at2759"/>
<dbReference type="GO" id="GO:0016032">
    <property type="term" value="P:viral process"/>
    <property type="evidence" value="ECO:0007669"/>
    <property type="project" value="InterPro"/>
</dbReference>